<reference evidence="3 4" key="1">
    <citation type="submission" date="2021-06" db="EMBL/GenBank/DDBJ databases">
        <authorList>
            <person name="Kallberg Y."/>
            <person name="Tangrot J."/>
            <person name="Rosling A."/>
        </authorList>
    </citation>
    <scope>NUCLEOTIDE SEQUENCE [LARGE SCALE GENOMIC DNA]</scope>
    <source>
        <strain evidence="3 4">120-4 pot B 10/14</strain>
    </source>
</reference>
<keyword evidence="1" id="KW-0175">Coiled coil</keyword>
<evidence type="ECO:0000313" key="4">
    <source>
        <dbReference type="Proteomes" id="UP000789901"/>
    </source>
</evidence>
<dbReference type="EMBL" id="CAJVQB010095315">
    <property type="protein sequence ID" value="CAG8849227.1"/>
    <property type="molecule type" value="Genomic_DNA"/>
</dbReference>
<protein>
    <submittedName>
        <fullName evidence="3">9631_t:CDS:1</fullName>
    </submittedName>
</protein>
<keyword evidence="4" id="KW-1185">Reference proteome</keyword>
<comment type="caution">
    <text evidence="3">The sequence shown here is derived from an EMBL/GenBank/DDBJ whole genome shotgun (WGS) entry which is preliminary data.</text>
</comment>
<proteinExistence type="predicted"/>
<evidence type="ECO:0000256" key="1">
    <source>
        <dbReference type="SAM" id="Coils"/>
    </source>
</evidence>
<organism evidence="3 4">
    <name type="scientific">Gigaspora margarita</name>
    <dbReference type="NCBI Taxonomy" id="4874"/>
    <lineage>
        <taxon>Eukaryota</taxon>
        <taxon>Fungi</taxon>
        <taxon>Fungi incertae sedis</taxon>
        <taxon>Mucoromycota</taxon>
        <taxon>Glomeromycotina</taxon>
        <taxon>Glomeromycetes</taxon>
        <taxon>Diversisporales</taxon>
        <taxon>Gigasporaceae</taxon>
        <taxon>Gigaspora</taxon>
    </lineage>
</organism>
<feature type="non-terminal residue" evidence="3">
    <location>
        <position position="1"/>
    </location>
</feature>
<evidence type="ECO:0000313" key="3">
    <source>
        <dbReference type="EMBL" id="CAG8849227.1"/>
    </source>
</evidence>
<feature type="non-terminal residue" evidence="3">
    <location>
        <position position="332"/>
    </location>
</feature>
<feature type="coiled-coil region" evidence="1">
    <location>
        <begin position="81"/>
        <end position="108"/>
    </location>
</feature>
<accession>A0ABN7X6P8</accession>
<sequence length="332" mass="38373">LNMVWCYCSLCGDSGKNIESHTERLHRQANYPKSTSIFFSTNTSQEKVNESLLNADQSFDILEPSVENLDILFLDNNILSNSNMEQITEQEEQEIEQNNNQVEQINLNYTSEIYNQQTPNYKPYSILSNTFKDSFNLTTQWVLLWIFLFQQIFTLPYTAITALLIFIKSLAFNNDLDFPETLYKAKNAILSKKTIIQFAICEKCHSLTNLDNISNILQQANCNECKTLLKKSIRTSKGKIIYKPIKVYPYQSILNRLATLLQRPGFENLLESCYERKNITKHTVYSVAGIYLTILNLPRNLRFKKENTIFVGLIPGPKEPSVEKINSYLEPL</sequence>
<keyword evidence="2" id="KW-0812">Transmembrane</keyword>
<feature type="transmembrane region" description="Helical" evidence="2">
    <location>
        <begin position="141"/>
        <end position="167"/>
    </location>
</feature>
<evidence type="ECO:0000256" key="2">
    <source>
        <dbReference type="SAM" id="Phobius"/>
    </source>
</evidence>
<dbReference type="Proteomes" id="UP000789901">
    <property type="component" value="Unassembled WGS sequence"/>
</dbReference>
<gene>
    <name evidence="3" type="ORF">GMARGA_LOCUS39598</name>
</gene>
<name>A0ABN7X6P8_GIGMA</name>
<keyword evidence="2" id="KW-0472">Membrane</keyword>
<keyword evidence="2" id="KW-1133">Transmembrane helix</keyword>